<sequence>MANTITNTITLNITDDDVSNRRGVKFGYNILKNNTIRSSVYDNDGFLQSFCPLSSESLNAFFTDDVLNENIRVEEFVEGTMINLYHDKDTWLVSTKNSVGGENNFYINGKQKQKSFKQMFYECCHEVNINVENLDKTYVYSFVMQHTDNRIINPVMNNSLYLISAYVKPYESNPTSIEMICDVKELTHIMPLGSVCFPTQYNLTTRNDIIHRFAAPYTDYRIMGVNLFNTETGGRSKIRNPPYEELKKLRGNQAKIEYHYLTLRKEGRVDEFIDFFPEYTEDFNYYESKILNFTHTLYNNYVDCYMKHTMPLKQYDQKYKKHMYAIHDDYVKTKCKTDISAIDDYIYKIPEAILMSSINYEYRVEKE</sequence>
<dbReference type="EMBL" id="MN740498">
    <property type="protein sequence ID" value="QHU29903.1"/>
    <property type="molecule type" value="Genomic_DNA"/>
</dbReference>
<reference evidence="1" key="1">
    <citation type="journal article" date="2020" name="Nature">
        <title>Giant virus diversity and host interactions through global metagenomics.</title>
        <authorList>
            <person name="Schulz F."/>
            <person name="Roux S."/>
            <person name="Paez-Espino D."/>
            <person name="Jungbluth S."/>
            <person name="Walsh D.A."/>
            <person name="Denef V.J."/>
            <person name="McMahon K.D."/>
            <person name="Konstantinidis K.T."/>
            <person name="Eloe-Fadrosh E.A."/>
            <person name="Kyrpides N.C."/>
            <person name="Woyke T."/>
        </authorList>
    </citation>
    <scope>NUCLEOTIDE SEQUENCE</scope>
    <source>
        <strain evidence="1">GVMAG-M-3300027810-10</strain>
    </source>
</reference>
<protein>
    <recommendedName>
        <fullName evidence="2">RNA ligase</fullName>
    </recommendedName>
</protein>
<evidence type="ECO:0000313" key="1">
    <source>
        <dbReference type="EMBL" id="QHU29903.1"/>
    </source>
</evidence>
<name>A0A6C0LH77_9ZZZZ</name>
<organism evidence="1">
    <name type="scientific">viral metagenome</name>
    <dbReference type="NCBI Taxonomy" id="1070528"/>
    <lineage>
        <taxon>unclassified sequences</taxon>
        <taxon>metagenomes</taxon>
        <taxon>organismal metagenomes</taxon>
    </lineage>
</organism>
<evidence type="ECO:0008006" key="2">
    <source>
        <dbReference type="Google" id="ProtNLM"/>
    </source>
</evidence>
<accession>A0A6C0LH77</accession>
<dbReference type="AlphaFoldDB" id="A0A6C0LH77"/>
<proteinExistence type="predicted"/>